<dbReference type="InterPro" id="IPR011050">
    <property type="entry name" value="Pectin_lyase_fold/virulence"/>
</dbReference>
<reference evidence="3" key="1">
    <citation type="submission" date="2021-01" db="EMBL/GenBank/DDBJ databases">
        <authorList>
            <person name="Corre E."/>
            <person name="Pelletier E."/>
            <person name="Niang G."/>
            <person name="Scheremetjew M."/>
            <person name="Finn R."/>
            <person name="Kale V."/>
            <person name="Holt S."/>
            <person name="Cochrane G."/>
            <person name="Meng A."/>
            <person name="Brown T."/>
            <person name="Cohen L."/>
        </authorList>
    </citation>
    <scope>NUCLEOTIDE SEQUENCE</scope>
    <source>
        <strain evidence="3">NIES-381</strain>
    </source>
</reference>
<dbReference type="EMBL" id="HBGA01005145">
    <property type="protein sequence ID" value="CAD8990711.1"/>
    <property type="molecule type" value="Transcribed_RNA"/>
</dbReference>
<feature type="domain" description="Right handed beta helix" evidence="2">
    <location>
        <begin position="186"/>
        <end position="322"/>
    </location>
</feature>
<dbReference type="InterPro" id="IPR051550">
    <property type="entry name" value="SCF-Subunits/Alg-Epimerases"/>
</dbReference>
<name>A0A7S1HTG3_9EUGL</name>
<dbReference type="PANTHER" id="PTHR22990">
    <property type="entry name" value="F-BOX ONLY PROTEIN"/>
    <property type="match status" value="1"/>
</dbReference>
<protein>
    <recommendedName>
        <fullName evidence="2">Right handed beta helix domain-containing protein</fullName>
    </recommendedName>
</protein>
<dbReference type="InterPro" id="IPR039448">
    <property type="entry name" value="Beta_helix"/>
</dbReference>
<evidence type="ECO:0000313" key="3">
    <source>
        <dbReference type="EMBL" id="CAD8990711.1"/>
    </source>
</evidence>
<dbReference type="SUPFAM" id="SSF51126">
    <property type="entry name" value="Pectin lyase-like"/>
    <property type="match status" value="1"/>
</dbReference>
<dbReference type="Pfam" id="PF13229">
    <property type="entry name" value="Beta_helix"/>
    <property type="match status" value="1"/>
</dbReference>
<dbReference type="InterPro" id="IPR006626">
    <property type="entry name" value="PbH1"/>
</dbReference>
<gene>
    <name evidence="3" type="ORF">EGYM00392_LOCUS1753</name>
</gene>
<dbReference type="SMART" id="SM00710">
    <property type="entry name" value="PbH1"/>
    <property type="match status" value="5"/>
</dbReference>
<accession>A0A7S1HTG3</accession>
<dbReference type="InterPro" id="IPR012334">
    <property type="entry name" value="Pectin_lyas_fold"/>
</dbReference>
<dbReference type="AlphaFoldDB" id="A0A7S1HTG3"/>
<proteinExistence type="predicted"/>
<dbReference type="PANTHER" id="PTHR22990:SF15">
    <property type="entry name" value="F-BOX ONLY PROTEIN 10"/>
    <property type="match status" value="1"/>
</dbReference>
<sequence>MGCVGQDAAFDRARGSLCSATLSLLECSPVLVVDPRGSSPVASICQALKAACSGDTVVLRPGVYHEFLECTTPGVTITGQGPDSTSIINTEPRPACVLAGDNVRLSSVTLQQDSRDFPCLRLDGGALAVSDCCISAANCSAVLIRSGHPTVRGCAIQGSKQHGVHVRKYGCPLLEGNQIAQNGQFGVLVEPCAEVTLRDNLIHQNGRNGIYLEPKALAIIKANHITSNTDCNIDVGAGADATILENKIEQAGKCGVCFAEYARGVLQANTVIGSAWSNVVVMRGANVTVRWNSIHGSAQHGVYVHPGASATVQDNHIHSNNLNNLKIEERAIMDRSTNDRPIAKQEAQ</sequence>
<dbReference type="Gene3D" id="2.160.20.10">
    <property type="entry name" value="Single-stranded right-handed beta-helix, Pectin lyase-like"/>
    <property type="match status" value="1"/>
</dbReference>
<evidence type="ECO:0000259" key="2">
    <source>
        <dbReference type="Pfam" id="PF13229"/>
    </source>
</evidence>
<keyword evidence="1" id="KW-0677">Repeat</keyword>
<organism evidence="3">
    <name type="scientific">Eutreptiella gymnastica</name>
    <dbReference type="NCBI Taxonomy" id="73025"/>
    <lineage>
        <taxon>Eukaryota</taxon>
        <taxon>Discoba</taxon>
        <taxon>Euglenozoa</taxon>
        <taxon>Euglenida</taxon>
        <taxon>Spirocuta</taxon>
        <taxon>Euglenophyceae</taxon>
        <taxon>Eutreptiales</taxon>
        <taxon>Eutreptiaceae</taxon>
        <taxon>Eutreptiella</taxon>
    </lineage>
</organism>
<evidence type="ECO:0000256" key="1">
    <source>
        <dbReference type="ARBA" id="ARBA00022737"/>
    </source>
</evidence>